<dbReference type="AlphaFoldDB" id="A0A7C9MW81"/>
<keyword evidence="3" id="KW-1185">Reference proteome</keyword>
<name>A0A7C9MW81_9RHOB</name>
<reference evidence="2 3" key="2">
    <citation type="submission" date="2020-03" db="EMBL/GenBank/DDBJ databases">
        <title>Kangsaoukella pontilimi gen. nov., sp. nov., a new member of the family Rhodobacteraceae isolated from a tidal mudflat.</title>
        <authorList>
            <person name="Kim I.S."/>
        </authorList>
    </citation>
    <scope>NUCLEOTIDE SEQUENCE [LARGE SCALE GENOMIC DNA]</scope>
    <source>
        <strain evidence="2 3">GH1-50</strain>
    </source>
</reference>
<dbReference type="Proteomes" id="UP000480350">
    <property type="component" value="Unassembled WGS sequence"/>
</dbReference>
<proteinExistence type="predicted"/>
<feature type="chain" id="PRO_5028902969" evidence="1">
    <location>
        <begin position="23"/>
        <end position="160"/>
    </location>
</feature>
<sequence>MRHLTMITALGLGLAMTPAAMAQDKLVDEVDVKVEFDDVNANALDFYPNIETDLETKMAEVFAPMHSDDGYDITVSLSEISLDGSKLLGAEGEFNTLKGWVYIREQGNPDPVDSVGLSLQAKTGESDPNAAFVLAPGTDDFYQALIQRFAERTLEEVQGL</sequence>
<keyword evidence="1" id="KW-0732">Signal</keyword>
<comment type="caution">
    <text evidence="2">The sequence shown here is derived from an EMBL/GenBank/DDBJ whole genome shotgun (WGS) entry which is preliminary data.</text>
</comment>
<dbReference type="EMBL" id="WUPT01000002">
    <property type="protein sequence ID" value="MXQ08200.1"/>
    <property type="molecule type" value="Genomic_DNA"/>
</dbReference>
<organism evidence="2 3">
    <name type="scientific">Kangsaoukella pontilimi</name>
    <dbReference type="NCBI Taxonomy" id="2691042"/>
    <lineage>
        <taxon>Bacteria</taxon>
        <taxon>Pseudomonadati</taxon>
        <taxon>Pseudomonadota</taxon>
        <taxon>Alphaproteobacteria</taxon>
        <taxon>Rhodobacterales</taxon>
        <taxon>Paracoccaceae</taxon>
        <taxon>Kangsaoukella</taxon>
    </lineage>
</organism>
<evidence type="ECO:0000313" key="3">
    <source>
        <dbReference type="Proteomes" id="UP000480350"/>
    </source>
</evidence>
<evidence type="ECO:0000256" key="1">
    <source>
        <dbReference type="SAM" id="SignalP"/>
    </source>
</evidence>
<gene>
    <name evidence="2" type="ORF">GQ651_10130</name>
</gene>
<dbReference type="RefSeq" id="WP_160764142.1">
    <property type="nucleotide sequence ID" value="NZ_WUPT01000002.1"/>
</dbReference>
<protein>
    <submittedName>
        <fullName evidence="2">Uncharacterized protein</fullName>
    </submittedName>
</protein>
<accession>A0A7C9MW81</accession>
<feature type="signal peptide" evidence="1">
    <location>
        <begin position="1"/>
        <end position="22"/>
    </location>
</feature>
<reference evidence="2 3" key="1">
    <citation type="submission" date="2019-12" db="EMBL/GenBank/DDBJ databases">
        <authorList>
            <person name="Lee S.D."/>
        </authorList>
    </citation>
    <scope>NUCLEOTIDE SEQUENCE [LARGE SCALE GENOMIC DNA]</scope>
    <source>
        <strain evidence="2 3">GH1-50</strain>
    </source>
</reference>
<evidence type="ECO:0000313" key="2">
    <source>
        <dbReference type="EMBL" id="MXQ08200.1"/>
    </source>
</evidence>